<accession>I4YIE3</accession>
<dbReference type="EMBL" id="JH668224">
    <property type="protein sequence ID" value="EIM23735.1"/>
    <property type="molecule type" value="Genomic_DNA"/>
</dbReference>
<dbReference type="InterPro" id="IPR009053">
    <property type="entry name" value="Prefoldin"/>
</dbReference>
<dbReference type="FunCoup" id="I4YIE3">
    <property type="interactions" value="378"/>
</dbReference>
<organism evidence="3 4">
    <name type="scientific">Wallemia mellicola (strain ATCC MYA-4683 / CBS 633.66)</name>
    <name type="common">Wallemia sebi (CBS 633.66)</name>
    <dbReference type="NCBI Taxonomy" id="671144"/>
    <lineage>
        <taxon>Eukaryota</taxon>
        <taxon>Fungi</taxon>
        <taxon>Dikarya</taxon>
        <taxon>Basidiomycota</taxon>
        <taxon>Wallemiomycotina</taxon>
        <taxon>Wallemiomycetes</taxon>
        <taxon>Wallemiales</taxon>
        <taxon>Wallemiaceae</taxon>
        <taxon>Wallemia</taxon>
    </lineage>
</organism>
<dbReference type="InParanoid" id="I4YIE3"/>
<evidence type="ECO:0000313" key="3">
    <source>
        <dbReference type="EMBL" id="EIM23735.1"/>
    </source>
</evidence>
<dbReference type="Proteomes" id="UP000005242">
    <property type="component" value="Unassembled WGS sequence"/>
</dbReference>
<dbReference type="STRING" id="671144.I4YIE3"/>
<keyword evidence="2" id="KW-0143">Chaperone</keyword>
<dbReference type="HOGENOM" id="CLU_122140_0_0_1"/>
<evidence type="ECO:0000256" key="2">
    <source>
        <dbReference type="ARBA" id="ARBA00023186"/>
    </source>
</evidence>
<dbReference type="GO" id="GO:0044183">
    <property type="term" value="F:protein folding chaperone"/>
    <property type="evidence" value="ECO:0007669"/>
    <property type="project" value="TreeGrafter"/>
</dbReference>
<reference evidence="3 4" key="1">
    <citation type="journal article" date="2012" name="Fungal Genet. Biol.">
        <title>The genome of the xerotolerant mold Wallemia sebi reveals adaptations to osmotic stress and suggests cryptic sexual reproduction.</title>
        <authorList>
            <person name="Padamsee M."/>
            <person name="Kumar T.K.A."/>
            <person name="Riley R."/>
            <person name="Binder M."/>
            <person name="Boyd A."/>
            <person name="Calvo A.M."/>
            <person name="Furukawa K."/>
            <person name="Hesse C."/>
            <person name="Hohmann S."/>
            <person name="James T.Y."/>
            <person name="LaButti K."/>
            <person name="Lapidus A."/>
            <person name="Lindquist E."/>
            <person name="Lucas S."/>
            <person name="Miller K."/>
            <person name="Shantappa S."/>
            <person name="Grigoriev I.V."/>
            <person name="Hibbett D.S."/>
            <person name="McLaughlin D.J."/>
            <person name="Spatafora J.W."/>
            <person name="Aime M.C."/>
        </authorList>
    </citation>
    <scope>NUCLEOTIDE SEQUENCE [LARGE SCALE GENOMIC DNA]</scope>
    <source>
        <strain evidence="4">ATCC MYA-4683 / CBS 633.66</strain>
    </source>
</reference>
<dbReference type="GO" id="GO:0016272">
    <property type="term" value="C:prefoldin complex"/>
    <property type="evidence" value="ECO:0007669"/>
    <property type="project" value="InterPro"/>
</dbReference>
<keyword evidence="4" id="KW-1185">Reference proteome</keyword>
<dbReference type="GeneID" id="18471267"/>
<dbReference type="Pfam" id="PF01920">
    <property type="entry name" value="Prefoldin_2"/>
    <property type="match status" value="1"/>
</dbReference>
<dbReference type="eggNOG" id="KOG3501">
    <property type="taxonomic scope" value="Eukaryota"/>
</dbReference>
<dbReference type="InterPro" id="IPR002777">
    <property type="entry name" value="PFD_beta-like"/>
</dbReference>
<dbReference type="Gene3D" id="1.10.287.370">
    <property type="match status" value="1"/>
</dbReference>
<dbReference type="PANTHER" id="PTHR20903">
    <property type="entry name" value="PREFOLDIN SUBUNIT 1-RELATED"/>
    <property type="match status" value="1"/>
</dbReference>
<name>I4YIE3_WALMC</name>
<dbReference type="KEGG" id="wse:WALSEDRAFT_31227"/>
<dbReference type="RefSeq" id="XP_006956400.1">
    <property type="nucleotide sequence ID" value="XM_006956338.1"/>
</dbReference>
<dbReference type="OMA" id="REMIQQK"/>
<dbReference type="PANTHER" id="PTHR20903:SF0">
    <property type="entry name" value="PREFOLDIN SUBUNIT 1"/>
    <property type="match status" value="1"/>
</dbReference>
<proteinExistence type="inferred from homology"/>
<evidence type="ECO:0008006" key="5">
    <source>
        <dbReference type="Google" id="ProtNLM"/>
    </source>
</evidence>
<dbReference type="SUPFAM" id="SSF46579">
    <property type="entry name" value="Prefoldin"/>
    <property type="match status" value="1"/>
</dbReference>
<sequence length="122" mass="13788">MSVQNDEALQKVLISMQQQAVNAEKALRSVKLQLTSRTREKRLIELTRAELQTVPDDGRGGLYNGVGKMFMAVERPTLMDDLSKQERSISEDIVALEKKGKYMQKELESATANLKDVFQSRS</sequence>
<protein>
    <recommendedName>
        <fullName evidence="5">Prefoldin</fullName>
    </recommendedName>
</protein>
<gene>
    <name evidence="3" type="ORF">WALSEDRAFT_31227</name>
</gene>
<comment type="similarity">
    <text evidence="1">Belongs to the prefoldin subunit beta family.</text>
</comment>
<dbReference type="GO" id="GO:0005737">
    <property type="term" value="C:cytoplasm"/>
    <property type="evidence" value="ECO:0007669"/>
    <property type="project" value="TreeGrafter"/>
</dbReference>
<dbReference type="AlphaFoldDB" id="I4YIE3"/>
<dbReference type="GO" id="GO:0051082">
    <property type="term" value="F:unfolded protein binding"/>
    <property type="evidence" value="ECO:0007669"/>
    <property type="project" value="InterPro"/>
</dbReference>
<evidence type="ECO:0000256" key="1">
    <source>
        <dbReference type="ARBA" id="ARBA00008045"/>
    </source>
</evidence>
<evidence type="ECO:0000313" key="4">
    <source>
        <dbReference type="Proteomes" id="UP000005242"/>
    </source>
</evidence>